<evidence type="ECO:0000256" key="3">
    <source>
        <dbReference type="ARBA" id="ARBA00021495"/>
    </source>
</evidence>
<dbReference type="InterPro" id="IPR002545">
    <property type="entry name" value="CheW-lke_dom"/>
</dbReference>
<protein>
    <recommendedName>
        <fullName evidence="3">Chemotaxis protein CheA</fullName>
        <ecNumber evidence="2">2.7.13.3</ecNumber>
    </recommendedName>
</protein>
<evidence type="ECO:0000259" key="15">
    <source>
        <dbReference type="PROSITE" id="PS50851"/>
    </source>
</evidence>
<dbReference type="SMART" id="SM00073">
    <property type="entry name" value="HPT"/>
    <property type="match status" value="1"/>
</dbReference>
<dbReference type="SUPFAM" id="SSF55874">
    <property type="entry name" value="ATPase domain of HSP90 chaperone/DNA topoisomerase II/histidine kinase"/>
    <property type="match status" value="1"/>
</dbReference>
<dbReference type="SUPFAM" id="SSF47226">
    <property type="entry name" value="Histidine-containing phosphotransfer domain, HPT domain"/>
    <property type="match status" value="1"/>
</dbReference>
<dbReference type="PANTHER" id="PTHR43395">
    <property type="entry name" value="SENSOR HISTIDINE KINASE CHEA"/>
    <property type="match status" value="1"/>
</dbReference>
<keyword evidence="6" id="KW-0808">Transferase</keyword>
<dbReference type="InterPro" id="IPR036890">
    <property type="entry name" value="HATPase_C_sf"/>
</dbReference>
<dbReference type="Proteomes" id="UP001629214">
    <property type="component" value="Unassembled WGS sequence"/>
</dbReference>
<evidence type="ECO:0000256" key="9">
    <source>
        <dbReference type="ARBA" id="ARBA00022840"/>
    </source>
</evidence>
<evidence type="ECO:0000256" key="4">
    <source>
        <dbReference type="ARBA" id="ARBA00022500"/>
    </source>
</evidence>
<dbReference type="InterPro" id="IPR004105">
    <property type="entry name" value="CheA-like_dim"/>
</dbReference>
<keyword evidence="8" id="KW-0418">Kinase</keyword>
<dbReference type="Pfam" id="PF02895">
    <property type="entry name" value="H-kinase_dim"/>
    <property type="match status" value="1"/>
</dbReference>
<dbReference type="InterPro" id="IPR003594">
    <property type="entry name" value="HATPase_dom"/>
</dbReference>
<evidence type="ECO:0000256" key="13">
    <source>
        <dbReference type="SAM" id="MobiDB-lite"/>
    </source>
</evidence>
<evidence type="ECO:0000256" key="6">
    <source>
        <dbReference type="ARBA" id="ARBA00022679"/>
    </source>
</evidence>
<dbReference type="Pfam" id="PF01627">
    <property type="entry name" value="Hpt"/>
    <property type="match status" value="1"/>
</dbReference>
<keyword evidence="7" id="KW-0547">Nucleotide-binding</keyword>
<proteinExistence type="predicted"/>
<accession>A0ABW8ZFH2</accession>
<dbReference type="PANTHER" id="PTHR43395:SF10">
    <property type="entry name" value="CHEMOTAXIS PROTEIN CHEA"/>
    <property type="match status" value="1"/>
</dbReference>
<dbReference type="CDD" id="cd16916">
    <property type="entry name" value="HATPase_CheA-like"/>
    <property type="match status" value="1"/>
</dbReference>
<evidence type="ECO:0000256" key="10">
    <source>
        <dbReference type="ARBA" id="ARBA00023012"/>
    </source>
</evidence>
<keyword evidence="5 12" id="KW-0597">Phosphoprotein</keyword>
<feature type="domain" description="Histidine kinase" evidence="14">
    <location>
        <begin position="415"/>
        <end position="615"/>
    </location>
</feature>
<feature type="region of interest" description="Disordered" evidence="13">
    <location>
        <begin position="344"/>
        <end position="364"/>
    </location>
</feature>
<dbReference type="InterPro" id="IPR004358">
    <property type="entry name" value="Sig_transdc_His_kin-like_C"/>
</dbReference>
<name>A0ABW8ZFH2_9BURK</name>
<dbReference type="SUPFAM" id="SSF50341">
    <property type="entry name" value="CheW-like"/>
    <property type="match status" value="1"/>
</dbReference>
<keyword evidence="18" id="KW-1185">Reference proteome</keyword>
<dbReference type="SMART" id="SM00387">
    <property type="entry name" value="HATPase_c"/>
    <property type="match status" value="1"/>
</dbReference>
<dbReference type="CDD" id="cd00731">
    <property type="entry name" value="CheA_reg"/>
    <property type="match status" value="1"/>
</dbReference>
<dbReference type="InterPro" id="IPR008207">
    <property type="entry name" value="Sig_transdc_His_kin_Hpt_dom"/>
</dbReference>
<sequence length="764" mass="83101">MKKDAARDALVQEARELLVAMEAALLQIDSDGPSKDAINAIFRAAHTIKGSAGLFAFDSIVSFTHVLENVLDKVRNGILKLDDDMMSLLLNCGDYMGDLVDAIEQSKEDQEPDLARRTELETALNDHLARIAVIETENANAPVVDTTGLTETVAAVTAAATAMAEVAQNAGRNGNGNGTGSDGAVSNPYWHLSLRFSPDVLQDGLDPLSFLRYLMTMGRNVYAHTIEYTIPTADEMDPERCYLGFEIGFDSTADRNAIEGVFEFVREDSEITILAPHCPLNNYRQWLASMPECAHLAQLLLQSMALTEAEYAALRNESTSCGGTVSGENATAPAASAKTGTFELAPHAAPGGSSPGRLKSGEDKRGQEQKFIKIEVSKLDQLIDLVGELVIAGAGASLVAKRKKDQRFEEATQLISGLVEQIRDAALTLRMVQINEVFQRFPRVVRDISRELGKEIELIVTGADTELDKSMVEKISDPLMHIVRNAMDHGIEAAEIRRAAGKPESGVLRLNATHESGSVVIEVFDDGRGLDKERILRKAMQQGLISSDVNLSDKDIFRLIFEPGFSTAEQVTALSGRGVGMDVVKRNIDSLHGEVDIFSNPGQGTMVRIRLPLTLAIIAGFQVIVGGAVFVIPLDLVVECINLSAHQVHENVVTLRGEPLPFIPLRELFDLPYKESPRKSLVIVQYGQMRAGLLVDNLLGECQAVIKPLGKLFSKVKGLSGSTILGDGRVALILDVPHLIAHTGQMEQAGIRRSESRVEYDERH</sequence>
<dbReference type="InterPro" id="IPR036061">
    <property type="entry name" value="CheW-like_dom_sf"/>
</dbReference>
<dbReference type="Pfam" id="PF02518">
    <property type="entry name" value="HATPase_c"/>
    <property type="match status" value="1"/>
</dbReference>
<dbReference type="SUPFAM" id="SSF47384">
    <property type="entry name" value="Homodimeric domain of signal transducing histidine kinase"/>
    <property type="match status" value="1"/>
</dbReference>
<gene>
    <name evidence="17" type="ORF">PQR63_23155</name>
</gene>
<dbReference type="SMART" id="SM00260">
    <property type="entry name" value="CheW"/>
    <property type="match status" value="1"/>
</dbReference>
<dbReference type="PROSITE" id="PS50851">
    <property type="entry name" value="CHEW"/>
    <property type="match status" value="1"/>
</dbReference>
<dbReference type="InterPro" id="IPR036641">
    <property type="entry name" value="HPT_dom_sf"/>
</dbReference>
<dbReference type="PROSITE" id="PS50109">
    <property type="entry name" value="HIS_KIN"/>
    <property type="match status" value="1"/>
</dbReference>
<keyword evidence="10" id="KW-0902">Two-component regulatory system</keyword>
<comment type="caution">
    <text evidence="17">The sequence shown here is derived from an EMBL/GenBank/DDBJ whole genome shotgun (WGS) entry which is preliminary data.</text>
</comment>
<dbReference type="InterPro" id="IPR051315">
    <property type="entry name" value="Bact_Chemotaxis_CheA"/>
</dbReference>
<organism evidence="17 18">
    <name type="scientific">Herbaspirillum rhizosphaerae</name>
    <dbReference type="NCBI Taxonomy" id="346179"/>
    <lineage>
        <taxon>Bacteria</taxon>
        <taxon>Pseudomonadati</taxon>
        <taxon>Pseudomonadota</taxon>
        <taxon>Betaproteobacteria</taxon>
        <taxon>Burkholderiales</taxon>
        <taxon>Oxalobacteraceae</taxon>
        <taxon>Herbaspirillum</taxon>
    </lineage>
</organism>
<evidence type="ECO:0000259" key="16">
    <source>
        <dbReference type="PROSITE" id="PS50894"/>
    </source>
</evidence>
<evidence type="ECO:0000313" key="18">
    <source>
        <dbReference type="Proteomes" id="UP001629214"/>
    </source>
</evidence>
<evidence type="ECO:0000256" key="2">
    <source>
        <dbReference type="ARBA" id="ARBA00012438"/>
    </source>
</evidence>
<dbReference type="PRINTS" id="PR00344">
    <property type="entry name" value="BCTRLSENSOR"/>
</dbReference>
<feature type="domain" description="CheW-like" evidence="15">
    <location>
        <begin position="607"/>
        <end position="745"/>
    </location>
</feature>
<keyword evidence="4" id="KW-0145">Chemotaxis</keyword>
<dbReference type="Gene3D" id="1.20.120.160">
    <property type="entry name" value="HPT domain"/>
    <property type="match status" value="1"/>
</dbReference>
<comment type="catalytic activity">
    <reaction evidence="1">
        <text>ATP + protein L-histidine = ADP + protein N-phospho-L-histidine.</text>
        <dbReference type="EC" id="2.7.13.3"/>
    </reaction>
</comment>
<evidence type="ECO:0000256" key="12">
    <source>
        <dbReference type="PROSITE-ProRule" id="PRU00110"/>
    </source>
</evidence>
<evidence type="ECO:0000256" key="11">
    <source>
        <dbReference type="ARBA" id="ARBA00035100"/>
    </source>
</evidence>
<evidence type="ECO:0000256" key="8">
    <source>
        <dbReference type="ARBA" id="ARBA00022777"/>
    </source>
</evidence>
<dbReference type="CDD" id="cd00088">
    <property type="entry name" value="HPT"/>
    <property type="match status" value="1"/>
</dbReference>
<feature type="modified residue" description="Phosphohistidine" evidence="12">
    <location>
        <position position="46"/>
    </location>
</feature>
<dbReference type="EC" id="2.7.13.3" evidence="2"/>
<dbReference type="InterPro" id="IPR005467">
    <property type="entry name" value="His_kinase_dom"/>
</dbReference>
<evidence type="ECO:0000256" key="5">
    <source>
        <dbReference type="ARBA" id="ARBA00022553"/>
    </source>
</evidence>
<dbReference type="Pfam" id="PF01584">
    <property type="entry name" value="CheW"/>
    <property type="match status" value="1"/>
</dbReference>
<keyword evidence="9" id="KW-0067">ATP-binding</keyword>
<evidence type="ECO:0000256" key="1">
    <source>
        <dbReference type="ARBA" id="ARBA00000085"/>
    </source>
</evidence>
<dbReference type="PROSITE" id="PS50894">
    <property type="entry name" value="HPT"/>
    <property type="match status" value="1"/>
</dbReference>
<dbReference type="Gene3D" id="1.10.287.560">
    <property type="entry name" value="Histidine kinase CheA-like, homodimeric domain"/>
    <property type="match status" value="1"/>
</dbReference>
<dbReference type="Gene3D" id="3.30.565.10">
    <property type="entry name" value="Histidine kinase-like ATPase, C-terminal domain"/>
    <property type="match status" value="1"/>
</dbReference>
<feature type="domain" description="HPt" evidence="16">
    <location>
        <begin position="1"/>
        <end position="103"/>
    </location>
</feature>
<dbReference type="SMART" id="SM01231">
    <property type="entry name" value="H-kinase_dim"/>
    <property type="match status" value="1"/>
</dbReference>
<dbReference type="Gene3D" id="2.30.30.40">
    <property type="entry name" value="SH3 Domains"/>
    <property type="match status" value="1"/>
</dbReference>
<evidence type="ECO:0000256" key="7">
    <source>
        <dbReference type="ARBA" id="ARBA00022741"/>
    </source>
</evidence>
<dbReference type="InterPro" id="IPR037006">
    <property type="entry name" value="CheA-like_homodim_sf"/>
</dbReference>
<dbReference type="EMBL" id="JAQQFR010000023">
    <property type="protein sequence ID" value="MFL9881315.1"/>
    <property type="molecule type" value="Genomic_DNA"/>
</dbReference>
<evidence type="ECO:0000313" key="17">
    <source>
        <dbReference type="EMBL" id="MFL9881315.1"/>
    </source>
</evidence>
<reference evidence="17 18" key="1">
    <citation type="journal article" date="2024" name="Chem. Sci.">
        <title>Discovery of megapolipeptins by genome mining of a Burkholderiales bacteria collection.</title>
        <authorList>
            <person name="Paulo B.S."/>
            <person name="Recchia M.J.J."/>
            <person name="Lee S."/>
            <person name="Fergusson C.H."/>
            <person name="Romanowski S.B."/>
            <person name="Hernandez A."/>
            <person name="Krull N."/>
            <person name="Liu D.Y."/>
            <person name="Cavanagh H."/>
            <person name="Bos A."/>
            <person name="Gray C.A."/>
            <person name="Murphy B.T."/>
            <person name="Linington R.G."/>
            <person name="Eustaquio A.S."/>
        </authorList>
    </citation>
    <scope>NUCLEOTIDE SEQUENCE [LARGE SCALE GENOMIC DNA]</scope>
    <source>
        <strain evidence="17 18">RL21-008-BIB-B</strain>
    </source>
</reference>
<dbReference type="RefSeq" id="WP_408170594.1">
    <property type="nucleotide sequence ID" value="NZ_JAQQFR010000023.1"/>
</dbReference>
<comment type="function">
    <text evidence="11">Involved in the transmission of sensory signals from the chemoreceptors to the flagellar motors. CheA is autophosphorylated; it can transfer its phosphate group to either CheB or CheY.</text>
</comment>
<dbReference type="InterPro" id="IPR036097">
    <property type="entry name" value="HisK_dim/P_sf"/>
</dbReference>
<evidence type="ECO:0000259" key="14">
    <source>
        <dbReference type="PROSITE" id="PS50109"/>
    </source>
</evidence>